<proteinExistence type="inferred from homology"/>
<evidence type="ECO:0000256" key="2">
    <source>
        <dbReference type="RuleBase" id="RU004328"/>
    </source>
</evidence>
<reference evidence="4" key="1">
    <citation type="journal article" date="2023" name="BMC Genomics">
        <title>Chromosome-level genome assemblies of Cutaneotrichosporon spp. (Trichosporonales, Basidiomycota) reveal imbalanced evolution between nucleotide sequences and chromosome synteny.</title>
        <authorList>
            <person name="Kobayashi Y."/>
            <person name="Kayamori A."/>
            <person name="Aoki K."/>
            <person name="Shiwa Y."/>
            <person name="Matsutani M."/>
            <person name="Fujita N."/>
            <person name="Sugita T."/>
            <person name="Iwasaki W."/>
            <person name="Tanaka N."/>
            <person name="Takashima M."/>
        </authorList>
    </citation>
    <scope>NUCLEOTIDE SEQUENCE</scope>
    <source>
        <strain evidence="4">HIS016</strain>
    </source>
</reference>
<feature type="chain" id="PRO_5042076045" evidence="3">
    <location>
        <begin position="18"/>
        <end position="303"/>
    </location>
</feature>
<dbReference type="InterPro" id="IPR036430">
    <property type="entry name" value="RNase_T2-like_sf"/>
</dbReference>
<dbReference type="AlphaFoldDB" id="A0AAD3TZP2"/>
<organism evidence="4 5">
    <name type="scientific">Cutaneotrichosporon spelunceum</name>
    <dbReference type="NCBI Taxonomy" id="1672016"/>
    <lineage>
        <taxon>Eukaryota</taxon>
        <taxon>Fungi</taxon>
        <taxon>Dikarya</taxon>
        <taxon>Basidiomycota</taxon>
        <taxon>Agaricomycotina</taxon>
        <taxon>Tremellomycetes</taxon>
        <taxon>Trichosporonales</taxon>
        <taxon>Trichosporonaceae</taxon>
        <taxon>Cutaneotrichosporon</taxon>
    </lineage>
</organism>
<evidence type="ECO:0000256" key="1">
    <source>
        <dbReference type="ARBA" id="ARBA00007469"/>
    </source>
</evidence>
<accession>A0AAD3TZP2</accession>
<evidence type="ECO:0000256" key="3">
    <source>
        <dbReference type="SAM" id="SignalP"/>
    </source>
</evidence>
<name>A0AAD3TZP2_9TREE</name>
<dbReference type="GO" id="GO:0006401">
    <property type="term" value="P:RNA catabolic process"/>
    <property type="evidence" value="ECO:0007669"/>
    <property type="project" value="TreeGrafter"/>
</dbReference>
<evidence type="ECO:0000313" key="5">
    <source>
        <dbReference type="Proteomes" id="UP001222932"/>
    </source>
</evidence>
<comment type="caution">
    <text evidence="4">The sequence shown here is derived from an EMBL/GenBank/DDBJ whole genome shotgun (WGS) entry which is preliminary data.</text>
</comment>
<sequence length="303" mass="33448">MLLLMALSPLLFTLGVAVDCSPYTNTISCSAADADPCCVPAAGRFVFRQRFEPDAGDKGSWAIEGLDVLECDGSPATRAGPSLTHEEIGSLCARAKDFDGEENEAAWATSEVGEGIEEVWERAWSKAGRCVTSLCDGDKDVPRFFDSLLDLHKRMKVGEALEHAGIVPSTDTMYRLEDIEAALTAYGEPVLLCDNGRLTHVLWQLHARGNLAGWVAADHGTLKTTCPADGIVYPRSTVPLPTSTTWDPIYRPSMRPITLSHDENRRVKYDDEGPAQKQLGFFKREDERRAGEYYGQDKYRDEL</sequence>
<evidence type="ECO:0000313" key="4">
    <source>
        <dbReference type="EMBL" id="GMK59440.1"/>
    </source>
</evidence>
<keyword evidence="5" id="KW-1185">Reference proteome</keyword>
<dbReference type="EMBL" id="BTCM01000008">
    <property type="protein sequence ID" value="GMK59440.1"/>
    <property type="molecule type" value="Genomic_DNA"/>
</dbReference>
<dbReference type="InterPro" id="IPR001568">
    <property type="entry name" value="RNase_T2-like"/>
</dbReference>
<dbReference type="GO" id="GO:0003723">
    <property type="term" value="F:RNA binding"/>
    <property type="evidence" value="ECO:0007669"/>
    <property type="project" value="InterPro"/>
</dbReference>
<dbReference type="Proteomes" id="UP001222932">
    <property type="component" value="Unassembled WGS sequence"/>
</dbReference>
<dbReference type="GO" id="GO:0033897">
    <property type="term" value="F:ribonuclease T2 activity"/>
    <property type="evidence" value="ECO:0007669"/>
    <property type="project" value="InterPro"/>
</dbReference>
<dbReference type="PANTHER" id="PTHR11240:SF22">
    <property type="entry name" value="RIBONUCLEASE T2"/>
    <property type="match status" value="1"/>
</dbReference>
<dbReference type="Gene3D" id="3.90.730.10">
    <property type="entry name" value="Ribonuclease T2-like"/>
    <property type="match status" value="1"/>
</dbReference>
<keyword evidence="3" id="KW-0732">Signal</keyword>
<dbReference type="SUPFAM" id="SSF55895">
    <property type="entry name" value="Ribonuclease Rh-like"/>
    <property type="match status" value="1"/>
</dbReference>
<dbReference type="GO" id="GO:0005576">
    <property type="term" value="C:extracellular region"/>
    <property type="evidence" value="ECO:0007669"/>
    <property type="project" value="TreeGrafter"/>
</dbReference>
<comment type="similarity">
    <text evidence="1 2">Belongs to the RNase T2 family.</text>
</comment>
<protein>
    <submittedName>
        <fullName evidence="4">Uncharacterized protein</fullName>
    </submittedName>
</protein>
<reference evidence="4" key="2">
    <citation type="submission" date="2023-06" db="EMBL/GenBank/DDBJ databases">
        <authorList>
            <person name="Kobayashi Y."/>
            <person name="Kayamori A."/>
            <person name="Aoki K."/>
            <person name="Shiwa Y."/>
            <person name="Fujita N."/>
            <person name="Sugita T."/>
            <person name="Iwasaki W."/>
            <person name="Tanaka N."/>
            <person name="Takashima M."/>
        </authorList>
    </citation>
    <scope>NUCLEOTIDE SEQUENCE</scope>
    <source>
        <strain evidence="4">HIS016</strain>
    </source>
</reference>
<dbReference type="PANTHER" id="PTHR11240">
    <property type="entry name" value="RIBONUCLEASE T2"/>
    <property type="match status" value="1"/>
</dbReference>
<feature type="signal peptide" evidence="3">
    <location>
        <begin position="1"/>
        <end position="17"/>
    </location>
</feature>
<dbReference type="Pfam" id="PF00445">
    <property type="entry name" value="Ribonuclease_T2"/>
    <property type="match status" value="1"/>
</dbReference>
<gene>
    <name evidence="4" type="ORF">CspeluHIS016_0800460</name>
</gene>